<evidence type="ECO:0000313" key="2">
    <source>
        <dbReference type="EMBL" id="ACU48071.1"/>
    </source>
</evidence>
<dbReference type="KEGG" id="bmr:BMI_I1093"/>
<proteinExistence type="predicted"/>
<accession>C7LC36</accession>
<dbReference type="Proteomes" id="UP000002188">
    <property type="component" value="Chromosome 1"/>
</dbReference>
<sequence>MSLVSESGLYKHTSGGSRRHLSRLDGDEKYTLRINEGIRGNPNATFITRSGINKLISHRRSCDPAAGRSTSRLPKSSRTG</sequence>
<dbReference type="HOGENOM" id="CLU_147858_0_0_5"/>
<organism evidence="2 3">
    <name type="scientific">Brucella microti (strain BCCN 7-01 / CAPM 6434 / CCM 4915)</name>
    <dbReference type="NCBI Taxonomy" id="568815"/>
    <lineage>
        <taxon>Bacteria</taxon>
        <taxon>Pseudomonadati</taxon>
        <taxon>Pseudomonadota</taxon>
        <taxon>Alphaproteobacteria</taxon>
        <taxon>Hyphomicrobiales</taxon>
        <taxon>Brucellaceae</taxon>
        <taxon>Brucella/Ochrobactrum group</taxon>
        <taxon>Brucella</taxon>
    </lineage>
</organism>
<dbReference type="AlphaFoldDB" id="C7LC36"/>
<name>C7LC36_BRUMC</name>
<feature type="compositionally biased region" description="Polar residues" evidence="1">
    <location>
        <begin position="68"/>
        <end position="80"/>
    </location>
</feature>
<feature type="region of interest" description="Disordered" evidence="1">
    <location>
        <begin position="58"/>
        <end position="80"/>
    </location>
</feature>
<evidence type="ECO:0000313" key="3">
    <source>
        <dbReference type="Proteomes" id="UP000002188"/>
    </source>
</evidence>
<dbReference type="EMBL" id="CP001578">
    <property type="protein sequence ID" value="ACU48071.1"/>
    <property type="molecule type" value="Genomic_DNA"/>
</dbReference>
<protein>
    <submittedName>
        <fullName evidence="2">Uncharacterized protein</fullName>
    </submittedName>
</protein>
<keyword evidence="3" id="KW-1185">Reference proteome</keyword>
<gene>
    <name evidence="2" type="ordered locus">BMI_I1093</name>
</gene>
<reference evidence="2 3" key="1">
    <citation type="journal article" date="2009" name="BMC Genomics">
        <title>Brucella microti: the genome sequence of an emerging pathogen.</title>
        <authorList>
            <person name="Audic S."/>
            <person name="Lescot M."/>
            <person name="Claverie J.-M."/>
            <person name="Scholz H.C."/>
        </authorList>
    </citation>
    <scope>NUCLEOTIDE SEQUENCE [LARGE SCALE GENOMIC DNA]</scope>
    <source>
        <strain evidence="2 3">CCM 4915</strain>
    </source>
</reference>
<feature type="region of interest" description="Disordered" evidence="1">
    <location>
        <begin position="1"/>
        <end position="26"/>
    </location>
</feature>
<evidence type="ECO:0000256" key="1">
    <source>
        <dbReference type="SAM" id="MobiDB-lite"/>
    </source>
</evidence>